<dbReference type="InterPro" id="IPR050343">
    <property type="entry name" value="RsuA_PseudoU_synthase"/>
</dbReference>
<dbReference type="Pfam" id="PF01479">
    <property type="entry name" value="S4"/>
    <property type="match status" value="1"/>
</dbReference>
<dbReference type="Proteomes" id="UP000182465">
    <property type="component" value="Unassembled WGS sequence"/>
</dbReference>
<dbReference type="PROSITE" id="PS01149">
    <property type="entry name" value="PSI_RSU"/>
    <property type="match status" value="1"/>
</dbReference>
<keyword evidence="2 4" id="KW-0413">Isomerase</keyword>
<proteinExistence type="inferred from homology"/>
<dbReference type="SUPFAM" id="SSF55120">
    <property type="entry name" value="Pseudouridine synthase"/>
    <property type="match status" value="1"/>
</dbReference>
<evidence type="ECO:0000259" key="5">
    <source>
        <dbReference type="SMART" id="SM00363"/>
    </source>
</evidence>
<dbReference type="InterPro" id="IPR020094">
    <property type="entry name" value="TruA/RsuA/RluB/E/F_N"/>
</dbReference>
<dbReference type="Gene3D" id="3.30.70.580">
    <property type="entry name" value="Pseudouridine synthase I, catalytic domain, N-terminal subdomain"/>
    <property type="match status" value="1"/>
</dbReference>
<dbReference type="FunFam" id="3.10.290.10:FF:000003">
    <property type="entry name" value="Pseudouridine synthase"/>
    <property type="match status" value="1"/>
</dbReference>
<dbReference type="InterPro" id="IPR002942">
    <property type="entry name" value="S4_RNA-bd"/>
</dbReference>
<dbReference type="Pfam" id="PF00849">
    <property type="entry name" value="PseudoU_synth_2"/>
    <property type="match status" value="1"/>
</dbReference>
<dbReference type="EMBL" id="MNVB01000032">
    <property type="protein sequence ID" value="OIO17385.1"/>
    <property type="molecule type" value="Genomic_DNA"/>
</dbReference>
<evidence type="ECO:0000313" key="7">
    <source>
        <dbReference type="Proteomes" id="UP000182465"/>
    </source>
</evidence>
<sequence>MIYLQKAIVLAGVCSRRKAESMIKLGMVKVNGEIGKLGQKVDIKEDIIKINGKRLIIIGDKTYYLVNKPKGYITTVSDMHAEKKVVDLVPHRPKVWPIGRLDKDSRGLIILTNDGELTNQLTHPRYLHEKEYEVEVNKNISDAFLEKMEKGVMLDHGLALADIIKKTAKKKFSIILHQGWKRQIRRMAEKCGYIVTDLKRVRIGKIEIGALREGQYIKLKIFPK</sequence>
<dbReference type="PROSITE" id="PS50889">
    <property type="entry name" value="S4"/>
    <property type="match status" value="1"/>
</dbReference>
<comment type="caution">
    <text evidence="6">The sequence shown here is derived from an EMBL/GenBank/DDBJ whole genome shotgun (WGS) entry which is preliminary data.</text>
</comment>
<dbReference type="Gene3D" id="3.30.70.1560">
    <property type="entry name" value="Alpha-L RNA-binding motif"/>
    <property type="match status" value="1"/>
</dbReference>
<dbReference type="InterPro" id="IPR042092">
    <property type="entry name" value="PsdUridine_s_RsuA/RluB/E/F_cat"/>
</dbReference>
<dbReference type="EC" id="5.4.99.-" evidence="4"/>
<evidence type="ECO:0000313" key="6">
    <source>
        <dbReference type="EMBL" id="OIO17385.1"/>
    </source>
</evidence>
<dbReference type="SUPFAM" id="SSF55174">
    <property type="entry name" value="Alpha-L RNA-binding motif"/>
    <property type="match status" value="1"/>
</dbReference>
<dbReference type="AlphaFoldDB" id="A0A1J4U1X1"/>
<dbReference type="CDD" id="cd00165">
    <property type="entry name" value="S4"/>
    <property type="match status" value="1"/>
</dbReference>
<dbReference type="InterPro" id="IPR020103">
    <property type="entry name" value="PsdUridine_synth_cat_dom_sf"/>
</dbReference>
<dbReference type="GO" id="GO:0120159">
    <property type="term" value="F:rRNA pseudouridine synthase activity"/>
    <property type="evidence" value="ECO:0007669"/>
    <property type="project" value="UniProtKB-ARBA"/>
</dbReference>
<dbReference type="InterPro" id="IPR000748">
    <property type="entry name" value="PsdUridine_synth_RsuA/RluB/E/F"/>
</dbReference>
<evidence type="ECO:0000256" key="4">
    <source>
        <dbReference type="RuleBase" id="RU003887"/>
    </source>
</evidence>
<dbReference type="Gene3D" id="3.10.290.10">
    <property type="entry name" value="RNA-binding S4 domain"/>
    <property type="match status" value="1"/>
</dbReference>
<dbReference type="PANTHER" id="PTHR47683">
    <property type="entry name" value="PSEUDOURIDINE SYNTHASE FAMILY PROTEIN-RELATED"/>
    <property type="match status" value="1"/>
</dbReference>
<evidence type="ECO:0000256" key="3">
    <source>
        <dbReference type="PROSITE-ProRule" id="PRU00182"/>
    </source>
</evidence>
<organism evidence="6 7">
    <name type="scientific">Candidatus Kuenenbacteria bacterium CG1_02_38_13</name>
    <dbReference type="NCBI Taxonomy" id="1805235"/>
    <lineage>
        <taxon>Bacteria</taxon>
        <taxon>Candidatus Kueneniibacteriota</taxon>
    </lineage>
</organism>
<keyword evidence="3" id="KW-0694">RNA-binding</keyword>
<reference evidence="6 7" key="1">
    <citation type="journal article" date="2016" name="Environ. Microbiol.">
        <title>Genomic resolution of a cold subsurface aquifer community provides metabolic insights for novel microbes adapted to high CO concentrations.</title>
        <authorList>
            <person name="Probst A.J."/>
            <person name="Castelle C.J."/>
            <person name="Singh A."/>
            <person name="Brown C.T."/>
            <person name="Anantharaman K."/>
            <person name="Sharon I."/>
            <person name="Hug L.A."/>
            <person name="Burstein D."/>
            <person name="Emerson J.B."/>
            <person name="Thomas B.C."/>
            <person name="Banfield J.F."/>
        </authorList>
    </citation>
    <scope>NUCLEOTIDE SEQUENCE [LARGE SCALE GENOMIC DNA]</scope>
    <source>
        <strain evidence="6">CG1_02_38_13</strain>
    </source>
</reference>
<name>A0A1J4U1X1_9BACT</name>
<accession>A0A1J4U1X1</accession>
<dbReference type="GO" id="GO:0003723">
    <property type="term" value="F:RNA binding"/>
    <property type="evidence" value="ECO:0007669"/>
    <property type="project" value="UniProtKB-KW"/>
</dbReference>
<gene>
    <name evidence="6" type="ORF">AUJ29_01370</name>
</gene>
<comment type="similarity">
    <text evidence="1 4">Belongs to the pseudouridine synthase RsuA family.</text>
</comment>
<dbReference type="GO" id="GO:0000455">
    <property type="term" value="P:enzyme-directed rRNA pseudouridine synthesis"/>
    <property type="evidence" value="ECO:0007669"/>
    <property type="project" value="UniProtKB-ARBA"/>
</dbReference>
<dbReference type="NCBIfam" id="TIGR00093">
    <property type="entry name" value="pseudouridine synthase"/>
    <property type="match status" value="1"/>
</dbReference>
<protein>
    <recommendedName>
        <fullName evidence="4">Pseudouridine synthase</fullName>
        <ecNumber evidence="4">5.4.99.-</ecNumber>
    </recommendedName>
</protein>
<feature type="domain" description="RNA-binding S4" evidence="5">
    <location>
        <begin position="2"/>
        <end position="62"/>
    </location>
</feature>
<evidence type="ECO:0000256" key="1">
    <source>
        <dbReference type="ARBA" id="ARBA00008348"/>
    </source>
</evidence>
<dbReference type="PANTHER" id="PTHR47683:SF2">
    <property type="entry name" value="RNA-BINDING S4 DOMAIN-CONTAINING PROTEIN"/>
    <property type="match status" value="1"/>
</dbReference>
<dbReference type="InterPro" id="IPR018496">
    <property type="entry name" value="PsdUridine_synth_RsuA/RluB_CS"/>
</dbReference>
<dbReference type="InterPro" id="IPR036986">
    <property type="entry name" value="S4_RNA-bd_sf"/>
</dbReference>
<evidence type="ECO:0000256" key="2">
    <source>
        <dbReference type="ARBA" id="ARBA00023235"/>
    </source>
</evidence>
<dbReference type="InterPro" id="IPR006145">
    <property type="entry name" value="PsdUridine_synth_RsuA/RluA"/>
</dbReference>
<dbReference type="SMART" id="SM00363">
    <property type="entry name" value="S4"/>
    <property type="match status" value="1"/>
</dbReference>